<dbReference type="SMART" id="SM00220">
    <property type="entry name" value="S_TKc"/>
    <property type="match status" value="1"/>
</dbReference>
<dbReference type="InterPro" id="IPR011009">
    <property type="entry name" value="Kinase-like_dom_sf"/>
</dbReference>
<feature type="binding site" evidence="7">
    <location>
        <begin position="112"/>
        <end position="113"/>
    </location>
    <ligand>
        <name>ATP</name>
        <dbReference type="ChEBI" id="CHEBI:30616"/>
    </ligand>
</feature>
<feature type="non-terminal residue" evidence="10">
    <location>
        <position position="1"/>
    </location>
</feature>
<dbReference type="STRING" id="1314790.A0A1Y1Y3I2"/>
<dbReference type="GO" id="GO:0005524">
    <property type="term" value="F:ATP binding"/>
    <property type="evidence" value="ECO:0007669"/>
    <property type="project" value="UniProtKB-KW"/>
</dbReference>
<evidence type="ECO:0000256" key="2">
    <source>
        <dbReference type="ARBA" id="ARBA00022679"/>
    </source>
</evidence>
<dbReference type="SUPFAM" id="SSF56112">
    <property type="entry name" value="Protein kinase-like (PK-like)"/>
    <property type="match status" value="1"/>
</dbReference>
<evidence type="ECO:0000313" key="11">
    <source>
        <dbReference type="Proteomes" id="UP000193498"/>
    </source>
</evidence>
<gene>
    <name evidence="10" type="ORF">K493DRAFT_225468</name>
</gene>
<dbReference type="PROSITE" id="PS00108">
    <property type="entry name" value="PROTEIN_KINASE_ST"/>
    <property type="match status" value="1"/>
</dbReference>
<comment type="caution">
    <text evidence="10">The sequence shown here is derived from an EMBL/GenBank/DDBJ whole genome shotgun (WGS) entry which is preliminary data.</text>
</comment>
<evidence type="ECO:0000256" key="8">
    <source>
        <dbReference type="PIRSR" id="PIRSR630616-3"/>
    </source>
</evidence>
<evidence type="ECO:0000256" key="1">
    <source>
        <dbReference type="ARBA" id="ARBA00022527"/>
    </source>
</evidence>
<evidence type="ECO:0000256" key="3">
    <source>
        <dbReference type="ARBA" id="ARBA00022741"/>
    </source>
</evidence>
<feature type="binding site" evidence="7">
    <location>
        <position position="11"/>
    </location>
    <ligand>
        <name>ATP</name>
        <dbReference type="ChEBI" id="CHEBI:30616"/>
    </ligand>
</feature>
<keyword evidence="5 7" id="KW-0067">ATP-binding</keyword>
<keyword evidence="3 7" id="KW-0547">Nucleotide-binding</keyword>
<proteinExistence type="predicted"/>
<dbReference type="PROSITE" id="PS50011">
    <property type="entry name" value="PROTEIN_KINASE_DOM"/>
    <property type="match status" value="1"/>
</dbReference>
<sequence length="248" mass="28256">TRGTDHLVAIKMIEKASGMHGRRLRALVNQEIEFLTMVDHPNIVAYYETLHTESHVCLVLEYVNGAELYEYVANDNSLLSDERRIQEVFSQLVCAVEHLHDRNICHRDIKLENVLIQNSDVGNFTVKLSDLGLAEYASNISYLSSRCGTDEYCAPEILLGQSNDGIKADIWSLGVILYTMIAKHLPFNLEPNESRRSFYARVNRAEYEFPSSATEGARDLISKVLQSNPSKRASINDIKQHPWLQHFF</sequence>
<keyword evidence="2" id="KW-0808">Transferase</keyword>
<feature type="binding site" evidence="7">
    <location>
        <position position="130"/>
    </location>
    <ligand>
        <name>ATP</name>
        <dbReference type="ChEBI" id="CHEBI:30616"/>
    </ligand>
</feature>
<dbReference type="Gene3D" id="1.10.510.10">
    <property type="entry name" value="Transferase(Phosphotransferase) domain 1"/>
    <property type="match status" value="1"/>
</dbReference>
<dbReference type="InParanoid" id="A0A1Y1Y3I2"/>
<dbReference type="Pfam" id="PF00069">
    <property type="entry name" value="Pkinase"/>
    <property type="match status" value="1"/>
</dbReference>
<dbReference type="GO" id="GO:0004674">
    <property type="term" value="F:protein serine/threonine kinase activity"/>
    <property type="evidence" value="ECO:0007669"/>
    <property type="project" value="UniProtKB-KW"/>
</dbReference>
<evidence type="ECO:0000256" key="6">
    <source>
        <dbReference type="PIRSR" id="PIRSR630616-1"/>
    </source>
</evidence>
<dbReference type="Proteomes" id="UP000193498">
    <property type="component" value="Unassembled WGS sequence"/>
</dbReference>
<protein>
    <submittedName>
        <fullName evidence="10">Pkinase-domain-containing protein</fullName>
    </submittedName>
</protein>
<evidence type="ECO:0000313" key="10">
    <source>
        <dbReference type="EMBL" id="ORX92539.1"/>
    </source>
</evidence>
<evidence type="ECO:0000256" key="5">
    <source>
        <dbReference type="ARBA" id="ARBA00022840"/>
    </source>
</evidence>
<evidence type="ECO:0000256" key="4">
    <source>
        <dbReference type="ARBA" id="ARBA00022777"/>
    </source>
</evidence>
<dbReference type="EMBL" id="MCFE01000271">
    <property type="protein sequence ID" value="ORX92539.1"/>
    <property type="molecule type" value="Genomic_DNA"/>
</dbReference>
<keyword evidence="11" id="KW-1185">Reference proteome</keyword>
<dbReference type="PIRSF" id="PIRSF000654">
    <property type="entry name" value="Integrin-linked_kinase"/>
    <property type="match status" value="1"/>
</dbReference>
<dbReference type="PANTHER" id="PTHR24350">
    <property type="entry name" value="SERINE/THREONINE-PROTEIN KINASE IAL-RELATED"/>
    <property type="match status" value="1"/>
</dbReference>
<dbReference type="OrthoDB" id="504170at2759"/>
<dbReference type="AlphaFoldDB" id="A0A1Y1Y3I2"/>
<evidence type="ECO:0000256" key="7">
    <source>
        <dbReference type="PIRSR" id="PIRSR630616-2"/>
    </source>
</evidence>
<keyword evidence="4 10" id="KW-0418">Kinase</keyword>
<organism evidence="10 11">
    <name type="scientific">Basidiobolus meristosporus CBS 931.73</name>
    <dbReference type="NCBI Taxonomy" id="1314790"/>
    <lineage>
        <taxon>Eukaryota</taxon>
        <taxon>Fungi</taxon>
        <taxon>Fungi incertae sedis</taxon>
        <taxon>Zoopagomycota</taxon>
        <taxon>Entomophthoromycotina</taxon>
        <taxon>Basidiobolomycetes</taxon>
        <taxon>Basidiobolales</taxon>
        <taxon>Basidiobolaceae</taxon>
        <taxon>Basidiobolus</taxon>
    </lineage>
</organism>
<dbReference type="FunFam" id="1.10.510.10:FF:000571">
    <property type="entry name" value="Maternal embryonic leucine zipper kinase"/>
    <property type="match status" value="1"/>
</dbReference>
<accession>A0A1Y1Y3I2</accession>
<feature type="domain" description="Protein kinase" evidence="9">
    <location>
        <begin position="1"/>
        <end position="244"/>
    </location>
</feature>
<feature type="cross-link" description="Glycyl lysine isopeptide (Lys-Gly) (interchain with G-Cter in SUMO2)" evidence="8">
    <location>
        <position position="110"/>
    </location>
</feature>
<evidence type="ECO:0000259" key="9">
    <source>
        <dbReference type="PROSITE" id="PS50011"/>
    </source>
</evidence>
<dbReference type="InterPro" id="IPR008271">
    <property type="entry name" value="Ser/Thr_kinase_AS"/>
</dbReference>
<name>A0A1Y1Y3I2_9FUNG</name>
<feature type="active site" description="Proton acceptor" evidence="6">
    <location>
        <position position="108"/>
    </location>
</feature>
<keyword evidence="1" id="KW-0723">Serine/threonine-protein kinase</keyword>
<dbReference type="InterPro" id="IPR000719">
    <property type="entry name" value="Prot_kinase_dom"/>
</dbReference>
<dbReference type="InterPro" id="IPR030616">
    <property type="entry name" value="Aur-like"/>
</dbReference>
<reference evidence="10 11" key="1">
    <citation type="submission" date="2016-07" db="EMBL/GenBank/DDBJ databases">
        <title>Pervasive Adenine N6-methylation of Active Genes in Fungi.</title>
        <authorList>
            <consortium name="DOE Joint Genome Institute"/>
            <person name="Mondo S.J."/>
            <person name="Dannebaum R.O."/>
            <person name="Kuo R.C."/>
            <person name="Labutti K."/>
            <person name="Haridas S."/>
            <person name="Kuo A."/>
            <person name="Salamov A."/>
            <person name="Ahrendt S.R."/>
            <person name="Lipzen A."/>
            <person name="Sullivan W."/>
            <person name="Andreopoulos W.B."/>
            <person name="Clum A."/>
            <person name="Lindquist E."/>
            <person name="Daum C."/>
            <person name="Ramamoorthy G.K."/>
            <person name="Gryganskyi A."/>
            <person name="Culley D."/>
            <person name="Magnuson J.K."/>
            <person name="James T.Y."/>
            <person name="O'Malley M.A."/>
            <person name="Stajich J.E."/>
            <person name="Spatafora J.W."/>
            <person name="Visel A."/>
            <person name="Grigoriev I.V."/>
        </authorList>
    </citation>
    <scope>NUCLEOTIDE SEQUENCE [LARGE SCALE GENOMIC DNA]</scope>
    <source>
        <strain evidence="10 11">CBS 931.73</strain>
    </source>
</reference>